<dbReference type="PANTHER" id="PTHR43585">
    <property type="entry name" value="FUMIPYRROLE BIOSYNTHESIS PROTEIN C"/>
    <property type="match status" value="1"/>
</dbReference>
<protein>
    <submittedName>
        <fullName evidence="6">ATP-grasp domain-containing protein</fullName>
    </submittedName>
</protein>
<dbReference type="PANTHER" id="PTHR43585:SF2">
    <property type="entry name" value="ATP-GRASP ENZYME FSQD"/>
    <property type="match status" value="1"/>
</dbReference>
<feature type="domain" description="ATP-grasp" evidence="5">
    <location>
        <begin position="113"/>
        <end position="312"/>
    </location>
</feature>
<evidence type="ECO:0000256" key="3">
    <source>
        <dbReference type="ARBA" id="ARBA00022840"/>
    </source>
</evidence>
<dbReference type="InterPro" id="IPR052032">
    <property type="entry name" value="ATP-dep_AA_Ligase"/>
</dbReference>
<evidence type="ECO:0000256" key="1">
    <source>
        <dbReference type="ARBA" id="ARBA00022598"/>
    </source>
</evidence>
<evidence type="ECO:0000256" key="2">
    <source>
        <dbReference type="ARBA" id="ARBA00022741"/>
    </source>
</evidence>
<sequence length="415" mass="45865">MKKIVICDAYSTGAKLASLFREQGFTVTHIRSGETPSPHYEKTFRPGDFETDFGFSGDDYLQASEKISRFAPDFVIAGTESGVVLAEAISHHLSLPSNTIEKSESRRDKFAMIEAVKDAGLDVPMQVKVMNAEDLHYLDFKNFSFPLVVKPANSAGGDGFRICGSREEVIAHSGLLFGQQNAIGETNSSVLIQEYLQGQQYFVNCTSVNGRHYVSEIWKDDRMPGHNGSLVCWKEDLMELTGHVQAELISYTTGVLDALGIREGASHTELKYTDRGPVLIETAARLQGTIDESAVRRCTGTDVVSLTVLRYSQPEVFSELFIKSCPRRASVSCISLISNQEGRIVNAQGLQHIRSLPSFHSAIHLPQVGSRISKTRDLFTSPGIIYLVGDDATISEDHKRIREMELAGEIFHVVE</sequence>
<dbReference type="PROSITE" id="PS00866">
    <property type="entry name" value="CPSASE_1"/>
    <property type="match status" value="1"/>
</dbReference>
<reference evidence="6 7" key="1">
    <citation type="submission" date="2021-07" db="EMBL/GenBank/DDBJ databases">
        <title>A novel phosphonate cluster across the Pantoea species complex is important for pathogenicity in onion.</title>
        <authorList>
            <person name="Zhao M."/>
            <person name="Stice S."/>
            <person name="Shin G.Y."/>
            <person name="Coutinho T."/>
            <person name="Gitaitis R."/>
            <person name="Kvitko B."/>
            <person name="Dutta B."/>
        </authorList>
    </citation>
    <scope>NUCLEOTIDE SEQUENCE [LARGE SCALE GENOMIC DNA]</scope>
    <source>
        <strain evidence="6 7">BD 382</strain>
    </source>
</reference>
<dbReference type="PROSITE" id="PS50975">
    <property type="entry name" value="ATP_GRASP"/>
    <property type="match status" value="1"/>
</dbReference>
<evidence type="ECO:0000259" key="5">
    <source>
        <dbReference type="PROSITE" id="PS50975"/>
    </source>
</evidence>
<dbReference type="EMBL" id="JAHVXZ010000005">
    <property type="protein sequence ID" value="MBW1257788.1"/>
    <property type="molecule type" value="Genomic_DNA"/>
</dbReference>
<accession>A0ABS6VER1</accession>
<organism evidence="6 7">
    <name type="scientific">Pantoea allii</name>
    <dbReference type="NCBI Taxonomy" id="574096"/>
    <lineage>
        <taxon>Bacteria</taxon>
        <taxon>Pseudomonadati</taxon>
        <taxon>Pseudomonadota</taxon>
        <taxon>Gammaproteobacteria</taxon>
        <taxon>Enterobacterales</taxon>
        <taxon>Erwiniaceae</taxon>
        <taxon>Pantoea</taxon>
    </lineage>
</organism>
<evidence type="ECO:0000313" key="6">
    <source>
        <dbReference type="EMBL" id="MBW1257788.1"/>
    </source>
</evidence>
<comment type="caution">
    <text evidence="6">The sequence shown here is derived from an EMBL/GenBank/DDBJ whole genome shotgun (WGS) entry which is preliminary data.</text>
</comment>
<dbReference type="InterPro" id="IPR011761">
    <property type="entry name" value="ATP-grasp"/>
</dbReference>
<evidence type="ECO:0000256" key="4">
    <source>
        <dbReference type="PROSITE-ProRule" id="PRU00409"/>
    </source>
</evidence>
<dbReference type="InterPro" id="IPR005479">
    <property type="entry name" value="CPAse_ATP-bd"/>
</dbReference>
<evidence type="ECO:0000313" key="7">
    <source>
        <dbReference type="Proteomes" id="UP001197236"/>
    </source>
</evidence>
<dbReference type="Pfam" id="PF13535">
    <property type="entry name" value="ATP-grasp_4"/>
    <property type="match status" value="1"/>
</dbReference>
<proteinExistence type="predicted"/>
<keyword evidence="3 4" id="KW-0067">ATP-binding</keyword>
<keyword evidence="7" id="KW-1185">Reference proteome</keyword>
<dbReference type="RefSeq" id="WP_218995565.1">
    <property type="nucleotide sequence ID" value="NZ_JAHVXU010000006.1"/>
</dbReference>
<gene>
    <name evidence="6" type="ORF">KYI95_11400</name>
</gene>
<keyword evidence="1" id="KW-0436">Ligase</keyword>
<dbReference type="Proteomes" id="UP001197236">
    <property type="component" value="Unassembled WGS sequence"/>
</dbReference>
<keyword evidence="2 4" id="KW-0547">Nucleotide-binding</keyword>
<name>A0ABS6VER1_9GAMM</name>
<dbReference type="NCBIfam" id="NF005543">
    <property type="entry name" value="PRK07206.1"/>
    <property type="match status" value="1"/>
</dbReference>